<reference evidence="5" key="1">
    <citation type="submission" date="2021-01" db="EMBL/GenBank/DDBJ databases">
        <authorList>
            <person name="Corre E."/>
            <person name="Pelletier E."/>
            <person name="Niang G."/>
            <person name="Scheremetjew M."/>
            <person name="Finn R."/>
            <person name="Kale V."/>
            <person name="Holt S."/>
            <person name="Cochrane G."/>
            <person name="Meng A."/>
            <person name="Brown T."/>
            <person name="Cohen L."/>
        </authorList>
    </citation>
    <scope>NUCLEOTIDE SEQUENCE</scope>
    <source>
        <strain evidence="5">Isolate 1302-5</strain>
    </source>
</reference>
<sequence length="283" mass="32262">MAGAGSPEDVDSFWELMPSLLSSKFPRAKDEEWERLAGFARHSLDPSLPLEEDIVGDEWRPHEDMHAYMPGLGPREPFLDPSRLELCTLLTENIDVIEAEYEALVEDMTKPGGKDRFQSVTSMNYESGWKTLVLFYNGHRIPDFPYHLCPVTTRILESVPLGGRIAGFNRQSPRSGIPLHSDGNNMWLTCQMGLKVPEGNGAWIRVGPETRRWSRGECLLYDTTYEHETFNESEEEERVVLHVDFFNTLAMTPLEIDAMRYIYGMREEFMKAEGVAKVGAQIL</sequence>
<dbReference type="InterPro" id="IPR027443">
    <property type="entry name" value="IPNS-like_sf"/>
</dbReference>
<evidence type="ECO:0000259" key="4">
    <source>
        <dbReference type="Pfam" id="PF05118"/>
    </source>
</evidence>
<protein>
    <recommendedName>
        <fullName evidence="4">Aspartyl/asparaginy/proline hydroxylase domain-containing protein</fullName>
    </recommendedName>
</protein>
<dbReference type="GO" id="GO:0051213">
    <property type="term" value="F:dioxygenase activity"/>
    <property type="evidence" value="ECO:0007669"/>
    <property type="project" value="UniProtKB-KW"/>
</dbReference>
<gene>
    <name evidence="5" type="ORF">OAUR00152_LOCUS6300</name>
</gene>
<name>A0A7S4MDK2_9STRA</name>
<dbReference type="AlphaFoldDB" id="A0A7S4MDK2"/>
<keyword evidence="2" id="KW-0223">Dioxygenase</keyword>
<dbReference type="SUPFAM" id="SSF51197">
    <property type="entry name" value="Clavaminate synthase-like"/>
    <property type="match status" value="1"/>
</dbReference>
<feature type="domain" description="Aspartyl/asparaginy/proline hydroxylase" evidence="4">
    <location>
        <begin position="92"/>
        <end position="246"/>
    </location>
</feature>
<evidence type="ECO:0000256" key="3">
    <source>
        <dbReference type="ARBA" id="ARBA00023002"/>
    </source>
</evidence>
<dbReference type="Gene3D" id="2.60.120.330">
    <property type="entry name" value="B-lactam Antibiotic, Isopenicillin N Synthase, Chain"/>
    <property type="match status" value="1"/>
</dbReference>
<dbReference type="InterPro" id="IPR007803">
    <property type="entry name" value="Asp/Arg/Pro-Hydrxlase"/>
</dbReference>
<organism evidence="5">
    <name type="scientific">Odontella aurita</name>
    <dbReference type="NCBI Taxonomy" id="265563"/>
    <lineage>
        <taxon>Eukaryota</taxon>
        <taxon>Sar</taxon>
        <taxon>Stramenopiles</taxon>
        <taxon>Ochrophyta</taxon>
        <taxon>Bacillariophyta</taxon>
        <taxon>Mediophyceae</taxon>
        <taxon>Biddulphiophycidae</taxon>
        <taxon>Eupodiscales</taxon>
        <taxon>Odontellaceae</taxon>
        <taxon>Odontella</taxon>
    </lineage>
</organism>
<keyword evidence="3" id="KW-0560">Oxidoreductase</keyword>
<dbReference type="Pfam" id="PF05118">
    <property type="entry name" value="Asp_Arg_Hydrox"/>
    <property type="match status" value="1"/>
</dbReference>
<proteinExistence type="inferred from homology"/>
<evidence type="ECO:0000256" key="1">
    <source>
        <dbReference type="ARBA" id="ARBA00007730"/>
    </source>
</evidence>
<evidence type="ECO:0000313" key="5">
    <source>
        <dbReference type="EMBL" id="CAE2215555.1"/>
    </source>
</evidence>
<accession>A0A7S4MDK2</accession>
<comment type="similarity">
    <text evidence="1">Belongs to the aspartyl/asparaginyl beta-hydroxylase family.</text>
</comment>
<dbReference type="PANTHER" id="PTHR46332:SF5">
    <property type="entry name" value="ASPARTATE BETA-HYDROXYLASE DOMAIN CONTAINING 2"/>
    <property type="match status" value="1"/>
</dbReference>
<dbReference type="GO" id="GO:0016020">
    <property type="term" value="C:membrane"/>
    <property type="evidence" value="ECO:0007669"/>
    <property type="project" value="TreeGrafter"/>
</dbReference>
<evidence type="ECO:0000256" key="2">
    <source>
        <dbReference type="ARBA" id="ARBA00022964"/>
    </source>
</evidence>
<dbReference type="PANTHER" id="PTHR46332">
    <property type="entry name" value="ASPARTATE BETA-HYDROXYLASE DOMAIN-CONTAINING PROTEIN 2"/>
    <property type="match status" value="1"/>
</dbReference>
<dbReference type="InterPro" id="IPR051821">
    <property type="entry name" value="Asp/Asn_beta-hydroxylase"/>
</dbReference>
<dbReference type="EMBL" id="HBKQ01009407">
    <property type="protein sequence ID" value="CAE2215555.1"/>
    <property type="molecule type" value="Transcribed_RNA"/>
</dbReference>